<evidence type="ECO:0000256" key="1">
    <source>
        <dbReference type="SAM" id="Phobius"/>
    </source>
</evidence>
<keyword evidence="1" id="KW-0472">Membrane</keyword>
<gene>
    <name evidence="2" type="ORF">CAMP_LOCUS14999</name>
</gene>
<reference evidence="2" key="1">
    <citation type="submission" date="2022-11" db="EMBL/GenBank/DDBJ databases">
        <authorList>
            <person name="Kikuchi T."/>
        </authorList>
    </citation>
    <scope>NUCLEOTIDE SEQUENCE</scope>
    <source>
        <strain evidence="2">PS1010</strain>
    </source>
</reference>
<sequence length="166" mass="18538">MIVAYSSPHQIKYFILTNYPNCEKVLENNGIFVTTKDLNVVGTISCVVYLVSGLMIIVSSLCIVRYEVRQTAKNMFNQKTIKERGHVLNILSVIIATILFISALLIVKTNYYDPEEDSSLITAIAFTGLCGASIPNQIFIISRNSAYRSFLFKSNRVRQNSVSNAA</sequence>
<dbReference type="OrthoDB" id="10516515at2759"/>
<keyword evidence="1" id="KW-0812">Transmembrane</keyword>
<protein>
    <recommendedName>
        <fullName evidence="4">7TM GPCR serpentine receptor class x (Srx) domain-containing protein</fullName>
    </recommendedName>
</protein>
<evidence type="ECO:0008006" key="4">
    <source>
        <dbReference type="Google" id="ProtNLM"/>
    </source>
</evidence>
<dbReference type="EMBL" id="CANHGI010000005">
    <property type="protein sequence ID" value="CAI5452362.1"/>
    <property type="molecule type" value="Genomic_DNA"/>
</dbReference>
<dbReference type="Proteomes" id="UP001152747">
    <property type="component" value="Unassembled WGS sequence"/>
</dbReference>
<organism evidence="2 3">
    <name type="scientific">Caenorhabditis angaria</name>
    <dbReference type="NCBI Taxonomy" id="860376"/>
    <lineage>
        <taxon>Eukaryota</taxon>
        <taxon>Metazoa</taxon>
        <taxon>Ecdysozoa</taxon>
        <taxon>Nematoda</taxon>
        <taxon>Chromadorea</taxon>
        <taxon>Rhabditida</taxon>
        <taxon>Rhabditina</taxon>
        <taxon>Rhabditomorpha</taxon>
        <taxon>Rhabditoidea</taxon>
        <taxon>Rhabditidae</taxon>
        <taxon>Peloderinae</taxon>
        <taxon>Caenorhabditis</taxon>
    </lineage>
</organism>
<keyword evidence="1" id="KW-1133">Transmembrane helix</keyword>
<feature type="transmembrane region" description="Helical" evidence="1">
    <location>
        <begin position="87"/>
        <end position="107"/>
    </location>
</feature>
<feature type="transmembrane region" description="Helical" evidence="1">
    <location>
        <begin position="119"/>
        <end position="141"/>
    </location>
</feature>
<feature type="transmembrane region" description="Helical" evidence="1">
    <location>
        <begin position="40"/>
        <end position="66"/>
    </location>
</feature>
<keyword evidence="3" id="KW-1185">Reference proteome</keyword>
<name>A0A9P1IYB1_9PELO</name>
<comment type="caution">
    <text evidence="2">The sequence shown here is derived from an EMBL/GenBank/DDBJ whole genome shotgun (WGS) entry which is preliminary data.</text>
</comment>
<evidence type="ECO:0000313" key="3">
    <source>
        <dbReference type="Proteomes" id="UP001152747"/>
    </source>
</evidence>
<proteinExistence type="predicted"/>
<dbReference type="AlphaFoldDB" id="A0A9P1IYB1"/>
<accession>A0A9P1IYB1</accession>
<evidence type="ECO:0000313" key="2">
    <source>
        <dbReference type="EMBL" id="CAI5452362.1"/>
    </source>
</evidence>